<feature type="domain" description="Gfo/Idh/MocA-like oxidoreductase C-terminal" evidence="3">
    <location>
        <begin position="135"/>
        <end position="345"/>
    </location>
</feature>
<dbReference type="EMBL" id="LGUE01000001">
    <property type="protein sequence ID" value="KON92552.1"/>
    <property type="molecule type" value="Genomic_DNA"/>
</dbReference>
<dbReference type="OrthoDB" id="9815825at2"/>
<accession>A0A0M0GSV0</accession>
<dbReference type="PANTHER" id="PTHR43249">
    <property type="entry name" value="UDP-N-ACETYL-2-AMINO-2-DEOXY-D-GLUCURONATE OXIDASE"/>
    <property type="match status" value="1"/>
</dbReference>
<dbReference type="AlphaFoldDB" id="A0A0M0GSV0"/>
<organism evidence="4 5">
    <name type="scientific">Rossellomorea marisflavi</name>
    <dbReference type="NCBI Taxonomy" id="189381"/>
    <lineage>
        <taxon>Bacteria</taxon>
        <taxon>Bacillati</taxon>
        <taxon>Bacillota</taxon>
        <taxon>Bacilli</taxon>
        <taxon>Bacillales</taxon>
        <taxon>Bacillaceae</taxon>
        <taxon>Rossellomorea</taxon>
    </lineage>
</organism>
<comment type="caution">
    <text evidence="4">The sequence shown here is derived from an EMBL/GenBank/DDBJ whole genome shotgun (WGS) entry which is preliminary data.</text>
</comment>
<comment type="similarity">
    <text evidence="1">Belongs to the Gfo/Idh/MocA family.</text>
</comment>
<evidence type="ECO:0000259" key="2">
    <source>
        <dbReference type="Pfam" id="PF01408"/>
    </source>
</evidence>
<evidence type="ECO:0000313" key="5">
    <source>
        <dbReference type="Proteomes" id="UP000037405"/>
    </source>
</evidence>
<reference evidence="5" key="1">
    <citation type="submission" date="2015-07" db="EMBL/GenBank/DDBJ databases">
        <title>Fjat-14235 jcm11544.</title>
        <authorList>
            <person name="Liu B."/>
            <person name="Wang J."/>
            <person name="Zhu Y."/>
            <person name="Liu G."/>
            <person name="Chen Q."/>
            <person name="Chen Z."/>
            <person name="Lan J."/>
            <person name="Che J."/>
            <person name="Ge C."/>
            <person name="Shi H."/>
            <person name="Pan Z."/>
            <person name="Liu X."/>
        </authorList>
    </citation>
    <scope>NUCLEOTIDE SEQUENCE [LARGE SCALE GENOMIC DNA]</scope>
    <source>
        <strain evidence="5">JCM 11544</strain>
    </source>
</reference>
<dbReference type="SUPFAM" id="SSF55347">
    <property type="entry name" value="Glyceraldehyde-3-phosphate dehydrogenase-like, C-terminal domain"/>
    <property type="match status" value="1"/>
</dbReference>
<protein>
    <submittedName>
        <fullName evidence="4">Dehydrogenase</fullName>
    </submittedName>
</protein>
<proteinExistence type="inferred from homology"/>
<dbReference type="Pfam" id="PF02894">
    <property type="entry name" value="GFO_IDH_MocA_C"/>
    <property type="match status" value="1"/>
</dbReference>
<dbReference type="InterPro" id="IPR052515">
    <property type="entry name" value="Gfo/Idh/MocA_Oxidoreductase"/>
</dbReference>
<dbReference type="Pfam" id="PF01408">
    <property type="entry name" value="GFO_IDH_MocA"/>
    <property type="match status" value="1"/>
</dbReference>
<name>A0A0M0GSV0_9BACI</name>
<dbReference type="InterPro" id="IPR000683">
    <property type="entry name" value="Gfo/Idh/MocA-like_OxRdtase_N"/>
</dbReference>
<dbReference type="STRING" id="189381.GCA_900166615_02458"/>
<dbReference type="InterPro" id="IPR036291">
    <property type="entry name" value="NAD(P)-bd_dom_sf"/>
</dbReference>
<dbReference type="Gene3D" id="3.40.50.720">
    <property type="entry name" value="NAD(P)-binding Rossmann-like Domain"/>
    <property type="match status" value="1"/>
</dbReference>
<dbReference type="Proteomes" id="UP000037405">
    <property type="component" value="Unassembled WGS sequence"/>
</dbReference>
<dbReference type="RefSeq" id="WP_053427704.1">
    <property type="nucleotide sequence ID" value="NZ_JAVIVT010000002.1"/>
</dbReference>
<dbReference type="InterPro" id="IPR004104">
    <property type="entry name" value="Gfo/Idh/MocA-like_OxRdtase_C"/>
</dbReference>
<sequence>MTKLKMGIIGAGGIAQGRHIPAYKKLSDIVTITAVSDLNPATAAGVAKENAIPHVFSDYHDMFSVVDAVTICTPNKFHAEISIAALNAGVHVFCEKPMAMTVTECEAMIDASRKSGKLLGIAYHYRFMKDSIAAKRVITENEIGEPIVARARAIRRRKVPGWGVFTNRELQGGGSLIDYGCHFLDLSLWLLGNPIPVEVTGTAYNKLSRMPGQVNQWGDFDRENFEVDDHVTAYIKFDNGASMLFETSWSANVKSDEESMSISGEIGGIDLFPFQMNQMKHGMLLNSEADWIPGDDDAGIPQAMNFIKSCLGDEELIVKPEEALQVSAIIEAIYKSSETGKSITLR</sequence>
<dbReference type="GO" id="GO:0000166">
    <property type="term" value="F:nucleotide binding"/>
    <property type="evidence" value="ECO:0007669"/>
    <property type="project" value="InterPro"/>
</dbReference>
<feature type="domain" description="Gfo/Idh/MocA-like oxidoreductase N-terminal" evidence="2">
    <location>
        <begin position="5"/>
        <end position="122"/>
    </location>
</feature>
<dbReference type="Gene3D" id="3.30.360.10">
    <property type="entry name" value="Dihydrodipicolinate Reductase, domain 2"/>
    <property type="match status" value="1"/>
</dbReference>
<evidence type="ECO:0000259" key="3">
    <source>
        <dbReference type="Pfam" id="PF02894"/>
    </source>
</evidence>
<evidence type="ECO:0000313" key="4">
    <source>
        <dbReference type="EMBL" id="KON92552.1"/>
    </source>
</evidence>
<dbReference type="SUPFAM" id="SSF51735">
    <property type="entry name" value="NAD(P)-binding Rossmann-fold domains"/>
    <property type="match status" value="1"/>
</dbReference>
<keyword evidence="5" id="KW-1185">Reference proteome</keyword>
<gene>
    <name evidence="4" type="ORF">AF331_08965</name>
</gene>
<dbReference type="PANTHER" id="PTHR43249:SF1">
    <property type="entry name" value="D-GLUCOSIDE 3-DEHYDROGENASE"/>
    <property type="match status" value="1"/>
</dbReference>
<evidence type="ECO:0000256" key="1">
    <source>
        <dbReference type="ARBA" id="ARBA00010928"/>
    </source>
</evidence>
<dbReference type="PATRIC" id="fig|189381.12.peg.1975"/>